<organism evidence="1">
    <name type="scientific">viral metagenome</name>
    <dbReference type="NCBI Taxonomy" id="1070528"/>
    <lineage>
        <taxon>unclassified sequences</taxon>
        <taxon>metagenomes</taxon>
        <taxon>organismal metagenomes</taxon>
    </lineage>
</organism>
<protein>
    <submittedName>
        <fullName evidence="1">Uncharacterized protein</fullName>
    </submittedName>
</protein>
<reference evidence="1" key="1">
    <citation type="submission" date="2020-03" db="EMBL/GenBank/DDBJ databases">
        <title>The deep terrestrial virosphere.</title>
        <authorList>
            <person name="Holmfeldt K."/>
            <person name="Nilsson E."/>
            <person name="Simone D."/>
            <person name="Lopez-Fernandez M."/>
            <person name="Wu X."/>
            <person name="de Brujin I."/>
            <person name="Lundin D."/>
            <person name="Andersson A."/>
            <person name="Bertilsson S."/>
            <person name="Dopson M."/>
        </authorList>
    </citation>
    <scope>NUCLEOTIDE SEQUENCE</scope>
    <source>
        <strain evidence="1">MM415B05093</strain>
    </source>
</reference>
<accession>A0A6M3LKK9</accession>
<proteinExistence type="predicted"/>
<evidence type="ECO:0000313" key="1">
    <source>
        <dbReference type="EMBL" id="QJA95907.1"/>
    </source>
</evidence>
<name>A0A6M3LKK9_9ZZZZ</name>
<gene>
    <name evidence="1" type="ORF">MM415B05093_0009</name>
</gene>
<sequence length="64" mass="7913">MKLEKNILCECGENKFWWFGSYLRCPKCHTEFKQTGAKGKEQFWQRRFNKISHEYNKNWEHLSL</sequence>
<dbReference type="AlphaFoldDB" id="A0A6M3LKK9"/>
<dbReference type="EMBL" id="MT143354">
    <property type="protein sequence ID" value="QJA95907.1"/>
    <property type="molecule type" value="Genomic_DNA"/>
</dbReference>